<protein>
    <recommendedName>
        <fullName evidence="2">HNH nuclease domain-containing protein</fullName>
    </recommendedName>
</protein>
<dbReference type="OrthoDB" id="3800761at2759"/>
<dbReference type="Proteomes" id="UP000235023">
    <property type="component" value="Unassembled WGS sequence"/>
</dbReference>
<feature type="domain" description="HNH nuclease" evidence="2">
    <location>
        <begin position="51"/>
        <end position="106"/>
    </location>
</feature>
<dbReference type="Pfam" id="PF13391">
    <property type="entry name" value="HNH_2"/>
    <property type="match status" value="1"/>
</dbReference>
<dbReference type="InterPro" id="IPR003615">
    <property type="entry name" value="HNH_nuc"/>
</dbReference>
<dbReference type="EMBL" id="KZ559569">
    <property type="protein sequence ID" value="PLN78865.1"/>
    <property type="molecule type" value="Genomic_DNA"/>
</dbReference>
<sequence length="370" mass="41531">MPPPSLPRPRVRNTQVSRSMGSLASGSDVSHSSGFSETTRGQVEALYEEKCFACAVPYPEIAHVIPKADHAIEVWVQRGLVDFPLNSLTNAVPLCPTCHSQFDNHLDPGFVFVPKDLQYFIDYEREDHERRKNAIIEGACAQIHVPTAAMYKEHQSKKGVIQSDATAGLYTRIFVKEYMWPGFFENFKQPLPWHGAPIASLRKAFLLLSSCRIGSVDATLIKQLTTLFYLYFVNTDAEGPFPPGDKSTDGNKLETNHKKHRIDSPESKDVEKNPLFSTDHHTGDGELPGEASHKRRCVRAEAAAEIACSKNPLDTRDEEVTKNGAENRWARTYCPILRREVTAYWTLGPDCTAQDVIQRFGPIFARRESV</sequence>
<evidence type="ECO:0000313" key="4">
    <source>
        <dbReference type="Proteomes" id="UP000235023"/>
    </source>
</evidence>
<evidence type="ECO:0000256" key="1">
    <source>
        <dbReference type="SAM" id="MobiDB-lite"/>
    </source>
</evidence>
<feature type="compositionally biased region" description="Low complexity" evidence="1">
    <location>
        <begin position="21"/>
        <end position="35"/>
    </location>
</feature>
<name>A0A2J5HNR0_9EURO</name>
<feature type="region of interest" description="Disordered" evidence="1">
    <location>
        <begin position="1"/>
        <end position="35"/>
    </location>
</feature>
<evidence type="ECO:0000313" key="3">
    <source>
        <dbReference type="EMBL" id="PLN78865.1"/>
    </source>
</evidence>
<feature type="compositionally biased region" description="Basic and acidic residues" evidence="1">
    <location>
        <begin position="246"/>
        <end position="284"/>
    </location>
</feature>
<gene>
    <name evidence="3" type="ORF">BDW42DRAFT_174029</name>
</gene>
<accession>A0A2J5HNR0</accession>
<organism evidence="3 4">
    <name type="scientific">Aspergillus taichungensis</name>
    <dbReference type="NCBI Taxonomy" id="482145"/>
    <lineage>
        <taxon>Eukaryota</taxon>
        <taxon>Fungi</taxon>
        <taxon>Dikarya</taxon>
        <taxon>Ascomycota</taxon>
        <taxon>Pezizomycotina</taxon>
        <taxon>Eurotiomycetes</taxon>
        <taxon>Eurotiomycetidae</taxon>
        <taxon>Eurotiales</taxon>
        <taxon>Aspergillaceae</taxon>
        <taxon>Aspergillus</taxon>
        <taxon>Aspergillus subgen. Circumdati</taxon>
    </lineage>
</organism>
<keyword evidence="4" id="KW-1185">Reference proteome</keyword>
<evidence type="ECO:0000259" key="2">
    <source>
        <dbReference type="Pfam" id="PF13391"/>
    </source>
</evidence>
<dbReference type="AlphaFoldDB" id="A0A2J5HNR0"/>
<proteinExistence type="predicted"/>
<feature type="region of interest" description="Disordered" evidence="1">
    <location>
        <begin position="240"/>
        <end position="291"/>
    </location>
</feature>
<reference evidence="4" key="1">
    <citation type="submission" date="2017-12" db="EMBL/GenBank/DDBJ databases">
        <authorList>
            <consortium name="DOE Joint Genome Institute"/>
            <person name="Mondo S.J."/>
            <person name="Kjaerbolling I."/>
            <person name="Vesth T.C."/>
            <person name="Frisvad J.C."/>
            <person name="Nybo J.L."/>
            <person name="Theobald S."/>
            <person name="Kuo A."/>
            <person name="Bowyer P."/>
            <person name="Matsuda Y."/>
            <person name="Lyhne E.K."/>
            <person name="Kogle M.E."/>
            <person name="Clum A."/>
            <person name="Lipzen A."/>
            <person name="Salamov A."/>
            <person name="Ngan C.Y."/>
            <person name="Daum C."/>
            <person name="Chiniquy J."/>
            <person name="Barry K."/>
            <person name="LaButti K."/>
            <person name="Haridas S."/>
            <person name="Simmons B.A."/>
            <person name="Magnuson J.K."/>
            <person name="Mortensen U.H."/>
            <person name="Larsen T.O."/>
            <person name="Grigoriev I.V."/>
            <person name="Baker S.E."/>
            <person name="Andersen M.R."/>
            <person name="Nordberg H.P."/>
            <person name="Cantor M.N."/>
            <person name="Hua S.X."/>
        </authorList>
    </citation>
    <scope>NUCLEOTIDE SEQUENCE [LARGE SCALE GENOMIC DNA]</scope>
    <source>
        <strain evidence="4">IBT 19404</strain>
    </source>
</reference>